<evidence type="ECO:0000256" key="6">
    <source>
        <dbReference type="ARBA" id="ARBA00022777"/>
    </source>
</evidence>
<dbReference type="Proteomes" id="UP001281024">
    <property type="component" value="Unassembled WGS sequence"/>
</dbReference>
<evidence type="ECO:0000256" key="4">
    <source>
        <dbReference type="ARBA" id="ARBA00022723"/>
    </source>
</evidence>
<evidence type="ECO:0000256" key="3">
    <source>
        <dbReference type="ARBA" id="ARBA00022679"/>
    </source>
</evidence>
<proteinExistence type="inferred from homology"/>
<keyword evidence="3 15" id="KW-0808">Transferase</keyword>
<reference evidence="15 16" key="1">
    <citation type="journal article" date="2016" name="BMC Genomics">
        <title>Consensus pan-genome assembly of the specialised wine bacterium Oenococcus oeni.</title>
        <authorList>
            <person name="Sternes P.R."/>
            <person name="Borneman A.R."/>
        </authorList>
    </citation>
    <scope>NUCLEOTIDE SEQUENCE [LARGE SCALE GENOMIC DNA]</scope>
    <source>
        <strain evidence="15 16">AWRIB661</strain>
    </source>
</reference>
<dbReference type="CDD" id="cd24067">
    <property type="entry name" value="ASKHA_NBD_ROK_BsFRK-like"/>
    <property type="match status" value="1"/>
</dbReference>
<dbReference type="FunFam" id="3.30.420.40:FF:000153">
    <property type="entry name" value="Putative fructokinase"/>
    <property type="match status" value="1"/>
</dbReference>
<keyword evidence="15" id="KW-0032">Aminotransferase</keyword>
<dbReference type="PANTHER" id="PTHR42742:SF3">
    <property type="entry name" value="FRUCTOKINASE"/>
    <property type="match status" value="1"/>
</dbReference>
<dbReference type="GO" id="GO:0046872">
    <property type="term" value="F:metal ion binding"/>
    <property type="evidence" value="ECO:0007669"/>
    <property type="project" value="UniProtKB-KW"/>
</dbReference>
<protein>
    <recommendedName>
        <fullName evidence="13">Fructokinase</fullName>
        <ecNumber evidence="11">2.7.1.4</ecNumber>
    </recommendedName>
</protein>
<dbReference type="AlphaFoldDB" id="A0A6N4A7G2"/>
<keyword evidence="5" id="KW-0547">Nucleotide-binding</keyword>
<dbReference type="Pfam" id="PF00480">
    <property type="entry name" value="ROK"/>
    <property type="match status" value="1"/>
</dbReference>
<comment type="caution">
    <text evidence="15">The sequence shown here is derived from an EMBL/GenBank/DDBJ whole genome shotgun (WGS) entry which is preliminary data.</text>
</comment>
<gene>
    <name evidence="15" type="ORF">ATX59_05440</name>
    <name evidence="14" type="ORF">GA838_02425</name>
</gene>
<evidence type="ECO:0000313" key="14">
    <source>
        <dbReference type="EMBL" id="MDV7714639.1"/>
    </source>
</evidence>
<evidence type="ECO:0000256" key="1">
    <source>
        <dbReference type="ARBA" id="ARBA00001946"/>
    </source>
</evidence>
<dbReference type="InterPro" id="IPR054618">
    <property type="entry name" value="ScrK"/>
</dbReference>
<keyword evidence="6 15" id="KW-0418">Kinase</keyword>
<organism evidence="15 16">
    <name type="scientific">Oenococcus oeni</name>
    <name type="common">Leuconostoc oenos</name>
    <dbReference type="NCBI Taxonomy" id="1247"/>
    <lineage>
        <taxon>Bacteria</taxon>
        <taxon>Bacillati</taxon>
        <taxon>Bacillota</taxon>
        <taxon>Bacilli</taxon>
        <taxon>Lactobacillales</taxon>
        <taxon>Lactobacillaceae</taxon>
        <taxon>Oenococcus</taxon>
    </lineage>
</organism>
<dbReference type="InterPro" id="IPR043129">
    <property type="entry name" value="ATPase_NBD"/>
</dbReference>
<evidence type="ECO:0000256" key="11">
    <source>
        <dbReference type="ARBA" id="ARBA00038887"/>
    </source>
</evidence>
<comment type="cofactor">
    <cofactor evidence="1">
        <name>Mg(2+)</name>
        <dbReference type="ChEBI" id="CHEBI:18420"/>
    </cofactor>
</comment>
<keyword evidence="4" id="KW-0479">Metal-binding</keyword>
<dbReference type="InterPro" id="IPR000600">
    <property type="entry name" value="ROK"/>
</dbReference>
<evidence type="ECO:0000313" key="15">
    <source>
        <dbReference type="EMBL" id="OIM21221.1"/>
    </source>
</evidence>
<dbReference type="EC" id="2.7.1.4" evidence="11"/>
<dbReference type="PROSITE" id="PS01125">
    <property type="entry name" value="ROK"/>
    <property type="match status" value="1"/>
</dbReference>
<reference evidence="14" key="2">
    <citation type="submission" date="2019-10" db="EMBL/GenBank/DDBJ databases">
        <title>Malate fermentation in French cider.</title>
        <authorList>
            <person name="Cousin F.J."/>
            <person name="Medina Fernandez S."/>
            <person name="Misery B."/>
            <person name="Laplace J.-M."/>
            <person name="Cretenet M."/>
        </authorList>
    </citation>
    <scope>NUCLEOTIDE SEQUENCE</scope>
    <source>
        <strain evidence="14">UCMA15129</strain>
    </source>
</reference>
<evidence type="ECO:0000256" key="9">
    <source>
        <dbReference type="ARBA" id="ARBA00022842"/>
    </source>
</evidence>
<dbReference type="InterPro" id="IPR049874">
    <property type="entry name" value="ROK_cs"/>
</dbReference>
<accession>A0A6N4A7G2</accession>
<evidence type="ECO:0000256" key="13">
    <source>
        <dbReference type="ARBA" id="ARBA00074653"/>
    </source>
</evidence>
<dbReference type="EMBL" id="MLOK01000039">
    <property type="protein sequence ID" value="OIM21221.1"/>
    <property type="molecule type" value="Genomic_DNA"/>
</dbReference>
<comment type="similarity">
    <text evidence="2">Belongs to the ROK (NagC/XylR) family.</text>
</comment>
<dbReference type="InterPro" id="IPR051804">
    <property type="entry name" value="Carb_Metab_Reg_Kinase/Isom"/>
</dbReference>
<evidence type="ECO:0000256" key="5">
    <source>
        <dbReference type="ARBA" id="ARBA00022741"/>
    </source>
</evidence>
<comment type="catalytic activity">
    <reaction evidence="12">
        <text>D-fructose + ATP = D-fructose 6-phosphate + ADP + H(+)</text>
        <dbReference type="Rhea" id="RHEA:16125"/>
        <dbReference type="ChEBI" id="CHEBI:15378"/>
        <dbReference type="ChEBI" id="CHEBI:30616"/>
        <dbReference type="ChEBI" id="CHEBI:37721"/>
        <dbReference type="ChEBI" id="CHEBI:61527"/>
        <dbReference type="ChEBI" id="CHEBI:456216"/>
        <dbReference type="EC" id="2.7.1.4"/>
    </reaction>
</comment>
<sequence length="300" mass="32690">MVAKSKLLGSVEAGGTKFVCAVADSNFNIVDQIKFKTSNPHDTLLQTINFFQKFEVSAIGVGSFGPIGIKEGYDDYGFITKTPKVGWSDFDFIGTLKTAINVPIFFTTDVNSSVYGEYQFGTVKKDQTLVYFTLGTGVGVGVIQSGLFVGGRSHPEMGHIILRKHPDDTNFAGVCRFHGDCLEGLASGPSLEARTGVRGENISDDDPVWDIIAYYIAQAAWSATLSFRPDKIIFGGSVSSRPGLLYKARQQFEQMSNDYLPLPSLDDYIVRPTIENNGSATYGNFALALFALQKAENINL</sequence>
<dbReference type="EMBL" id="WERV01000002">
    <property type="protein sequence ID" value="MDV7714639.1"/>
    <property type="molecule type" value="Genomic_DNA"/>
</dbReference>
<evidence type="ECO:0000313" key="16">
    <source>
        <dbReference type="Proteomes" id="UP000181728"/>
    </source>
</evidence>
<dbReference type="PANTHER" id="PTHR42742">
    <property type="entry name" value="TRANSCRIPTIONAL REPRESSOR MPRA"/>
    <property type="match status" value="1"/>
</dbReference>
<evidence type="ECO:0000256" key="10">
    <source>
        <dbReference type="ARBA" id="ARBA00023277"/>
    </source>
</evidence>
<evidence type="ECO:0000256" key="2">
    <source>
        <dbReference type="ARBA" id="ARBA00006479"/>
    </source>
</evidence>
<keyword evidence="10" id="KW-0119">Carbohydrate metabolism</keyword>
<dbReference type="FunFam" id="3.30.420.40:FF:000136">
    <property type="entry name" value="Putative fructokinase"/>
    <property type="match status" value="1"/>
</dbReference>
<dbReference type="NCBIfam" id="NF045550">
    <property type="entry name" value="FrctkaseScrK"/>
    <property type="match status" value="1"/>
</dbReference>
<name>A0A6N4A7G2_OENOE</name>
<keyword evidence="7" id="KW-0862">Zinc</keyword>
<dbReference type="Proteomes" id="UP000181728">
    <property type="component" value="Unassembled WGS sequence"/>
</dbReference>
<dbReference type="GO" id="GO:0005524">
    <property type="term" value="F:ATP binding"/>
    <property type="evidence" value="ECO:0007669"/>
    <property type="project" value="UniProtKB-KW"/>
</dbReference>
<dbReference type="GO" id="GO:0008865">
    <property type="term" value="F:fructokinase activity"/>
    <property type="evidence" value="ECO:0007669"/>
    <property type="project" value="UniProtKB-EC"/>
</dbReference>
<keyword evidence="9" id="KW-0460">Magnesium</keyword>
<dbReference type="SUPFAM" id="SSF53067">
    <property type="entry name" value="Actin-like ATPase domain"/>
    <property type="match status" value="1"/>
</dbReference>
<dbReference type="RefSeq" id="WP_002818951.1">
    <property type="nucleotide sequence ID" value="NZ_CP084701.1"/>
</dbReference>
<dbReference type="Gene3D" id="3.30.420.40">
    <property type="match status" value="2"/>
</dbReference>
<dbReference type="GO" id="GO:0008483">
    <property type="term" value="F:transaminase activity"/>
    <property type="evidence" value="ECO:0007669"/>
    <property type="project" value="UniProtKB-KW"/>
</dbReference>
<evidence type="ECO:0000256" key="12">
    <source>
        <dbReference type="ARBA" id="ARBA00048451"/>
    </source>
</evidence>
<evidence type="ECO:0000256" key="7">
    <source>
        <dbReference type="ARBA" id="ARBA00022833"/>
    </source>
</evidence>
<dbReference type="GeneID" id="75065788"/>
<evidence type="ECO:0000256" key="8">
    <source>
        <dbReference type="ARBA" id="ARBA00022840"/>
    </source>
</evidence>
<keyword evidence="8" id="KW-0067">ATP-binding</keyword>